<accession>A0A835YLV2</accession>
<gene>
    <name evidence="3" type="ORF">JKP88DRAFT_270673</name>
</gene>
<comment type="caution">
    <text evidence="3">The sequence shown here is derived from an EMBL/GenBank/DDBJ whole genome shotgun (WGS) entry which is preliminary data.</text>
</comment>
<keyword evidence="1" id="KW-0812">Transmembrane</keyword>
<organism evidence="3 4">
    <name type="scientific">Tribonema minus</name>
    <dbReference type="NCBI Taxonomy" id="303371"/>
    <lineage>
        <taxon>Eukaryota</taxon>
        <taxon>Sar</taxon>
        <taxon>Stramenopiles</taxon>
        <taxon>Ochrophyta</taxon>
        <taxon>PX clade</taxon>
        <taxon>Xanthophyceae</taxon>
        <taxon>Tribonematales</taxon>
        <taxon>Tribonemataceae</taxon>
        <taxon>Tribonema</taxon>
    </lineage>
</organism>
<keyword evidence="2" id="KW-0732">Signal</keyword>
<evidence type="ECO:0000313" key="4">
    <source>
        <dbReference type="Proteomes" id="UP000664859"/>
    </source>
</evidence>
<keyword evidence="1" id="KW-1133">Transmembrane helix</keyword>
<feature type="chain" id="PRO_5032732204" evidence="2">
    <location>
        <begin position="22"/>
        <end position="912"/>
    </location>
</feature>
<dbReference type="OrthoDB" id="198744at2759"/>
<keyword evidence="4" id="KW-1185">Reference proteome</keyword>
<feature type="transmembrane region" description="Helical" evidence="1">
    <location>
        <begin position="846"/>
        <end position="867"/>
    </location>
</feature>
<evidence type="ECO:0000256" key="1">
    <source>
        <dbReference type="SAM" id="Phobius"/>
    </source>
</evidence>
<keyword evidence="1" id="KW-0472">Membrane</keyword>
<reference evidence="3" key="1">
    <citation type="submission" date="2021-02" db="EMBL/GenBank/DDBJ databases">
        <title>First Annotated Genome of the Yellow-green Alga Tribonema minus.</title>
        <authorList>
            <person name="Mahan K.M."/>
        </authorList>
    </citation>
    <scope>NUCLEOTIDE SEQUENCE</scope>
    <source>
        <strain evidence="3">UTEX B ZZ1240</strain>
    </source>
</reference>
<dbReference type="Proteomes" id="UP000664859">
    <property type="component" value="Unassembled WGS sequence"/>
</dbReference>
<feature type="signal peptide" evidence="2">
    <location>
        <begin position="1"/>
        <end position="21"/>
    </location>
</feature>
<protein>
    <submittedName>
        <fullName evidence="3">Peptidase S1 and S6, chymotrypsin/Hap</fullName>
    </submittedName>
</protein>
<evidence type="ECO:0000256" key="2">
    <source>
        <dbReference type="SAM" id="SignalP"/>
    </source>
</evidence>
<evidence type="ECO:0000313" key="3">
    <source>
        <dbReference type="EMBL" id="KAG5177614.1"/>
    </source>
</evidence>
<dbReference type="AlphaFoldDB" id="A0A835YLV2"/>
<proteinExistence type="predicted"/>
<sequence length="912" mass="96675">MVCAFSVRALCLALVAAWAMGEKKDGVYAHQPKLRVQGEELPADAAAVALTFLPKLEAGTDYKLSVQSTALVMELVEGRAWVEMEEGAGGQPLYLTSAKLNDVEILGNGIQVATVYPTPDVEASDALVYTTTPPNLIVNGTNFNIKHTALFFDPPLQDGVDISTQVVSPTQILLVKRYGKMWRSEGPGPLKLVAIDTGGGRLPLDPDTKGRIIAEVQADREGHGVTVETHVEKHIYQSTPTLEIDGVGFNPDGTQLRFANGLRGGGANYTASTVTPTRMTLDLAPGSKWRGNVDNLPGALVLLAADAGAGFVALGATAVKSGRKVATVYEDPSVKASEVEIFRTHTHTLSIQGAGFNDEFSPVFKFEGDHLQPRKDYYVNVVNRTHVDLMLTTDDAWAPAAGPLKVVSVDTGAGPVALEPPVTVAEVVDDTAEHPSGVTVTPSNTQVIYQSDASREINIAGTGFNSHPTLVFDPPLKAGTNYTVVAAVDTMITLRLQPGKKWREAAGPLMLMSIGAGAGPVPLGGSKGIKVAFILADPTVKEENLRIYATHSKHFKFSGSGFLQQFNPYLKPIVELAGVPADVFKVDSNWTPTSIQLLLNEGKSWAKLSGAETASLKVSKIDTGAGLVTLPNGGVHVVTVHADSNEVICEDTCVYPADGTCDEPSAKTGGVLGTNHGKWGYSDDDANFHSAGYSSSYAGQHGYLASSYGSDDLGFGIAPCDPGTDCTDCGVHLPDDGFCTNTCLKMARDGWCDDTRGGGTCLLGTDCQDCGPVGHDNFTNGAWGAGSAYGSGENWYTDDSSNFLLDDDWALEGQAANAKPIYQRTFQDHESRHNEMEGEGGIFMDVLWAIVILVGGTVSLGFCMVAYRRLKSGDTNFVPLPVGAGAGGERGDEMEMARLREADVTPDVVRIG</sequence>
<name>A0A835YLV2_9STRA</name>
<dbReference type="EMBL" id="JAFCMP010000523">
    <property type="protein sequence ID" value="KAG5177614.1"/>
    <property type="molecule type" value="Genomic_DNA"/>
</dbReference>